<evidence type="ECO:0000256" key="1">
    <source>
        <dbReference type="SAM" id="MobiDB-lite"/>
    </source>
</evidence>
<name>A0A1H5CXV3_9PSEU</name>
<reference evidence="3" key="1">
    <citation type="submission" date="2016-10" db="EMBL/GenBank/DDBJ databases">
        <authorList>
            <person name="Varghese N."/>
            <person name="Submissions S."/>
        </authorList>
    </citation>
    <scope>NUCLEOTIDE SEQUENCE [LARGE SCALE GENOMIC DNA]</scope>
    <source>
        <strain evidence="3">DSM 44544</strain>
    </source>
</reference>
<evidence type="ECO:0008006" key="4">
    <source>
        <dbReference type="Google" id="ProtNLM"/>
    </source>
</evidence>
<feature type="region of interest" description="Disordered" evidence="1">
    <location>
        <begin position="79"/>
        <end position="99"/>
    </location>
</feature>
<accession>A0A1H5CXV3</accession>
<evidence type="ECO:0000313" key="2">
    <source>
        <dbReference type="EMBL" id="SED71499.1"/>
    </source>
</evidence>
<dbReference type="Proteomes" id="UP000199622">
    <property type="component" value="Unassembled WGS sequence"/>
</dbReference>
<gene>
    <name evidence="2" type="ORF">SAMN04489727_9043</name>
</gene>
<protein>
    <recommendedName>
        <fullName evidence="4">PknH-like extracellular domain-containing protein</fullName>
    </recommendedName>
</protein>
<feature type="compositionally biased region" description="Polar residues" evidence="1">
    <location>
        <begin position="79"/>
        <end position="88"/>
    </location>
</feature>
<proteinExistence type="predicted"/>
<keyword evidence="3" id="KW-1185">Reference proteome</keyword>
<dbReference type="AlphaFoldDB" id="A0A1H5CXV3"/>
<sequence>MDPKKAGYGVVGLALQPGQSINDIVTAPGKALTGDVNGRPAVQERDALGGTGSCDVSMEVKPKSRATVLVTLQTASTEEACQTANDVSTKVEPLLPANG</sequence>
<dbReference type="EMBL" id="FNSO01000004">
    <property type="protein sequence ID" value="SED71499.1"/>
    <property type="molecule type" value="Genomic_DNA"/>
</dbReference>
<dbReference type="STRING" id="208445.SAMN04489727_9043"/>
<organism evidence="2 3">
    <name type="scientific">Amycolatopsis tolypomycina</name>
    <dbReference type="NCBI Taxonomy" id="208445"/>
    <lineage>
        <taxon>Bacteria</taxon>
        <taxon>Bacillati</taxon>
        <taxon>Actinomycetota</taxon>
        <taxon>Actinomycetes</taxon>
        <taxon>Pseudonocardiales</taxon>
        <taxon>Pseudonocardiaceae</taxon>
        <taxon>Amycolatopsis</taxon>
    </lineage>
</organism>
<evidence type="ECO:0000313" key="3">
    <source>
        <dbReference type="Proteomes" id="UP000199622"/>
    </source>
</evidence>